<dbReference type="PROSITE" id="PS50294">
    <property type="entry name" value="WD_REPEATS_REGION"/>
    <property type="match status" value="2"/>
</dbReference>
<keyword evidence="2 7" id="KW-0853">WD repeat</keyword>
<evidence type="ECO:0000256" key="5">
    <source>
        <dbReference type="ARBA" id="ARBA00022776"/>
    </source>
</evidence>
<evidence type="ECO:0000256" key="1">
    <source>
        <dbReference type="ARBA" id="ARBA00006445"/>
    </source>
</evidence>
<feature type="region of interest" description="Disordered" evidence="8">
    <location>
        <begin position="18"/>
        <end position="64"/>
    </location>
</feature>
<sequence>MASINDYENLLSTSFSDANASFQSNSKSRWERKKLAASSKHNTPKKDPKTPSKTPSKKSAQDCRFIPNRGSMDLSLSKALLNTSFTTSASENPSSNVPAADPQQDLTSDDADTLDTLDSVNSQVYGEALAKTLSLEGTETGSSSRILSFKEKAPAPKGDTVNNLQVLYSLACPGSRSSVKHTTRHIPSAPSRILDAPDLLDDYYLNLLHWSSSNILAVALSQTVYLWNASSGSIAELCSTEGSEDYISSVKWVQEGGQHLAIGTSEGKTQLWDVNQQKQLRSMDGHEERIGALSWNKHLLSSGSRDSTIVNHDVRVAAHAVQTLRGHTQEVCGLEWSPDGSTLASGGNDNKLCLWDVNQSATPRPRFTLTDHQAAVKALAWSPHDRNLLATGGGTADRCIKFWNSQTGSLLNSIDTGSQVCALQWNRHEKEILSSHGFAQNQLCLWKYPTMTKVKELKGHTARVLHMSSSPDGSCVVSAAADETLRFWDVFGEPSGKGKKRTNGSVLSKGKKLSKTMHIR</sequence>
<evidence type="ECO:0000313" key="10">
    <source>
        <dbReference type="EMBL" id="GMH96330.1"/>
    </source>
</evidence>
<evidence type="ECO:0000256" key="6">
    <source>
        <dbReference type="ARBA" id="ARBA00023306"/>
    </source>
</evidence>
<evidence type="ECO:0000259" key="9">
    <source>
        <dbReference type="Pfam" id="PF24807"/>
    </source>
</evidence>
<feature type="repeat" description="WD" evidence="7">
    <location>
        <begin position="324"/>
        <end position="365"/>
    </location>
</feature>
<feature type="region of interest" description="Disordered" evidence="8">
    <location>
        <begin position="86"/>
        <end position="110"/>
    </location>
</feature>
<dbReference type="InterPro" id="IPR056150">
    <property type="entry name" value="WD40_CDC20-Fz"/>
</dbReference>
<accession>A0A9W7BYA3</accession>
<dbReference type="InterPro" id="IPR015943">
    <property type="entry name" value="WD40/YVTN_repeat-like_dom_sf"/>
</dbReference>
<dbReference type="InterPro" id="IPR036322">
    <property type="entry name" value="WD40_repeat_dom_sf"/>
</dbReference>
<protein>
    <recommendedName>
        <fullName evidence="9">CDC20/Fizzy WD40 domain-containing protein</fullName>
    </recommendedName>
</protein>
<evidence type="ECO:0000256" key="4">
    <source>
        <dbReference type="ARBA" id="ARBA00022737"/>
    </source>
</evidence>
<gene>
    <name evidence="10" type="ORF">TrST_g1416</name>
</gene>
<feature type="repeat" description="WD" evidence="7">
    <location>
        <begin position="369"/>
        <end position="413"/>
    </location>
</feature>
<organism evidence="10 11">
    <name type="scientific">Triparma strigata</name>
    <dbReference type="NCBI Taxonomy" id="1606541"/>
    <lineage>
        <taxon>Eukaryota</taxon>
        <taxon>Sar</taxon>
        <taxon>Stramenopiles</taxon>
        <taxon>Ochrophyta</taxon>
        <taxon>Bolidophyceae</taxon>
        <taxon>Parmales</taxon>
        <taxon>Triparmaceae</taxon>
        <taxon>Triparma</taxon>
    </lineage>
</organism>
<dbReference type="CDD" id="cd00200">
    <property type="entry name" value="WD40"/>
    <property type="match status" value="1"/>
</dbReference>
<dbReference type="GO" id="GO:1990757">
    <property type="term" value="F:ubiquitin ligase activator activity"/>
    <property type="evidence" value="ECO:0007669"/>
    <property type="project" value="TreeGrafter"/>
</dbReference>
<feature type="domain" description="CDC20/Fizzy WD40" evidence="9">
    <location>
        <begin position="194"/>
        <end position="488"/>
    </location>
</feature>
<keyword evidence="3" id="KW-0132">Cell division</keyword>
<feature type="repeat" description="WD" evidence="7">
    <location>
        <begin position="457"/>
        <end position="490"/>
    </location>
</feature>
<keyword evidence="6" id="KW-0131">Cell cycle</keyword>
<dbReference type="OrthoDB" id="10263272at2759"/>
<dbReference type="GO" id="GO:0031145">
    <property type="term" value="P:anaphase-promoting complex-dependent catabolic process"/>
    <property type="evidence" value="ECO:0007669"/>
    <property type="project" value="TreeGrafter"/>
</dbReference>
<dbReference type="GO" id="GO:0051301">
    <property type="term" value="P:cell division"/>
    <property type="evidence" value="ECO:0007669"/>
    <property type="project" value="UniProtKB-KW"/>
</dbReference>
<evidence type="ECO:0000313" key="11">
    <source>
        <dbReference type="Proteomes" id="UP001165085"/>
    </source>
</evidence>
<evidence type="ECO:0000256" key="7">
    <source>
        <dbReference type="PROSITE-ProRule" id="PRU00221"/>
    </source>
</evidence>
<dbReference type="EMBL" id="BRXY01000466">
    <property type="protein sequence ID" value="GMH96330.1"/>
    <property type="molecule type" value="Genomic_DNA"/>
</dbReference>
<keyword evidence="4" id="KW-0677">Repeat</keyword>
<dbReference type="PROSITE" id="PS00678">
    <property type="entry name" value="WD_REPEATS_1"/>
    <property type="match status" value="3"/>
</dbReference>
<evidence type="ECO:0000256" key="2">
    <source>
        <dbReference type="ARBA" id="ARBA00022574"/>
    </source>
</evidence>
<dbReference type="PANTHER" id="PTHR19918">
    <property type="entry name" value="CELL DIVISION CYCLE 20 CDC20 FIZZY -RELATED"/>
    <property type="match status" value="1"/>
</dbReference>
<feature type="repeat" description="WD" evidence="7">
    <location>
        <begin position="240"/>
        <end position="282"/>
    </location>
</feature>
<name>A0A9W7BYA3_9STRA</name>
<evidence type="ECO:0000256" key="8">
    <source>
        <dbReference type="SAM" id="MobiDB-lite"/>
    </source>
</evidence>
<dbReference type="AlphaFoldDB" id="A0A9W7BYA3"/>
<dbReference type="GO" id="GO:0005680">
    <property type="term" value="C:anaphase-promoting complex"/>
    <property type="evidence" value="ECO:0007669"/>
    <property type="project" value="TreeGrafter"/>
</dbReference>
<feature type="compositionally biased region" description="Polar residues" evidence="8">
    <location>
        <begin position="86"/>
        <end position="97"/>
    </location>
</feature>
<dbReference type="InterPro" id="IPR001680">
    <property type="entry name" value="WD40_rpt"/>
</dbReference>
<feature type="region of interest" description="Disordered" evidence="8">
    <location>
        <begin position="495"/>
        <end position="520"/>
    </location>
</feature>
<keyword evidence="5" id="KW-0498">Mitosis</keyword>
<comment type="caution">
    <text evidence="10">The sequence shown here is derived from an EMBL/GenBank/DDBJ whole genome shotgun (WGS) entry which is preliminary data.</text>
</comment>
<dbReference type="PROSITE" id="PS50082">
    <property type="entry name" value="WD_REPEATS_2"/>
    <property type="match status" value="4"/>
</dbReference>
<keyword evidence="11" id="KW-1185">Reference proteome</keyword>
<dbReference type="GO" id="GO:0010997">
    <property type="term" value="F:anaphase-promoting complex binding"/>
    <property type="evidence" value="ECO:0007669"/>
    <property type="project" value="InterPro"/>
</dbReference>
<feature type="compositionally biased region" description="Basic residues" evidence="8">
    <location>
        <begin position="509"/>
        <end position="520"/>
    </location>
</feature>
<dbReference type="Pfam" id="PF24807">
    <property type="entry name" value="WD40_CDC20-Fz"/>
    <property type="match status" value="1"/>
</dbReference>
<dbReference type="GO" id="GO:1905786">
    <property type="term" value="P:positive regulation of anaphase-promoting complex-dependent catabolic process"/>
    <property type="evidence" value="ECO:0007669"/>
    <property type="project" value="TreeGrafter"/>
</dbReference>
<dbReference type="PANTHER" id="PTHR19918:SF8">
    <property type="entry name" value="FI02843P"/>
    <property type="match status" value="1"/>
</dbReference>
<feature type="compositionally biased region" description="Polar residues" evidence="8">
    <location>
        <begin position="18"/>
        <end position="27"/>
    </location>
</feature>
<dbReference type="InterPro" id="IPR019775">
    <property type="entry name" value="WD40_repeat_CS"/>
</dbReference>
<dbReference type="Proteomes" id="UP001165085">
    <property type="component" value="Unassembled WGS sequence"/>
</dbReference>
<reference evidence="11" key="1">
    <citation type="journal article" date="2023" name="Commun. Biol.">
        <title>Genome analysis of Parmales, the sister group of diatoms, reveals the evolutionary specialization of diatoms from phago-mixotrophs to photoautotrophs.</title>
        <authorList>
            <person name="Ban H."/>
            <person name="Sato S."/>
            <person name="Yoshikawa S."/>
            <person name="Yamada K."/>
            <person name="Nakamura Y."/>
            <person name="Ichinomiya M."/>
            <person name="Sato N."/>
            <person name="Blanc-Mathieu R."/>
            <person name="Endo H."/>
            <person name="Kuwata A."/>
            <person name="Ogata H."/>
        </authorList>
    </citation>
    <scope>NUCLEOTIDE SEQUENCE [LARGE SCALE GENOMIC DNA]</scope>
    <source>
        <strain evidence="11">NIES 3701</strain>
    </source>
</reference>
<dbReference type="Gene3D" id="2.130.10.10">
    <property type="entry name" value="YVTN repeat-like/Quinoprotein amine dehydrogenase"/>
    <property type="match status" value="1"/>
</dbReference>
<comment type="similarity">
    <text evidence="1">Belongs to the WD repeat CDC20/Fizzy family.</text>
</comment>
<proteinExistence type="inferred from homology"/>
<dbReference type="SMART" id="SM00320">
    <property type="entry name" value="WD40"/>
    <property type="match status" value="7"/>
</dbReference>
<dbReference type="InterPro" id="IPR033010">
    <property type="entry name" value="Cdc20/Fizzy"/>
</dbReference>
<dbReference type="SUPFAM" id="SSF50978">
    <property type="entry name" value="WD40 repeat-like"/>
    <property type="match status" value="1"/>
</dbReference>
<evidence type="ECO:0000256" key="3">
    <source>
        <dbReference type="ARBA" id="ARBA00022618"/>
    </source>
</evidence>